<accession>A0ABN8PHI0</accession>
<sequence>MEPSSRSLYVTLLSNTSKPEFPHNTPASFKVRLPYPLRVKNWQVGVAGVYLPGPPNVVSHAVSSHPVTSHPTAPLTEHRQSNLYKGSTNQRLVRMYSRAMKGDDVTRTQEITSTMEDADMPEATTGVTFMKKVVRWLQQDRLKKLFTGYIFGTTKVDYTPRFEWKDEAGVSTLWILNDKINIAFNKPRPYLGFNLVLAETMGWIKKKEDQSYELGPNLLMYPHLKRPKAAKIGADGDKNQLFTFTDYVHVNRNMAYMSMVMDWQFVNLDEAYAQATTHVYVPPKVLWNRFRWIMDDESVWIKDGRISSLGFVNLEGSPHYWKKKTVGMTLTKSGNKYEPKFGWVIGTTKLSKAGTYRIIVEIYTTDKVLFDKTSVTAWTSFYVQNIDSAVTTHVHE</sequence>
<reference evidence="1 2" key="1">
    <citation type="submission" date="2022-05" db="EMBL/GenBank/DDBJ databases">
        <authorList>
            <consortium name="Genoscope - CEA"/>
            <person name="William W."/>
        </authorList>
    </citation>
    <scope>NUCLEOTIDE SEQUENCE [LARGE SCALE GENOMIC DNA]</scope>
</reference>
<dbReference type="Proteomes" id="UP001159427">
    <property type="component" value="Unassembled WGS sequence"/>
</dbReference>
<evidence type="ECO:0000313" key="1">
    <source>
        <dbReference type="EMBL" id="CAH3142891.1"/>
    </source>
</evidence>
<keyword evidence="2" id="KW-1185">Reference proteome</keyword>
<evidence type="ECO:0000313" key="2">
    <source>
        <dbReference type="Proteomes" id="UP001159427"/>
    </source>
</evidence>
<gene>
    <name evidence="1" type="ORF">PEVE_00042662</name>
</gene>
<organism evidence="1 2">
    <name type="scientific">Porites evermanni</name>
    <dbReference type="NCBI Taxonomy" id="104178"/>
    <lineage>
        <taxon>Eukaryota</taxon>
        <taxon>Metazoa</taxon>
        <taxon>Cnidaria</taxon>
        <taxon>Anthozoa</taxon>
        <taxon>Hexacorallia</taxon>
        <taxon>Scleractinia</taxon>
        <taxon>Fungiina</taxon>
        <taxon>Poritidae</taxon>
        <taxon>Porites</taxon>
    </lineage>
</organism>
<proteinExistence type="predicted"/>
<name>A0ABN8PHI0_9CNID</name>
<comment type="caution">
    <text evidence="1">The sequence shown here is derived from an EMBL/GenBank/DDBJ whole genome shotgun (WGS) entry which is preliminary data.</text>
</comment>
<dbReference type="EMBL" id="CALNXI010000844">
    <property type="protein sequence ID" value="CAH3142891.1"/>
    <property type="molecule type" value="Genomic_DNA"/>
</dbReference>
<protein>
    <submittedName>
        <fullName evidence="1">Uncharacterized protein</fullName>
    </submittedName>
</protein>